<sequence>MNYLYTTESCINKNATKPRNITECGETDKPRATEEGGGGNPDGESAMLGPRAATWNGSGGLRLEGMVGSGDSAGGGPAPPGEGKSGVISGDKVGEEKGREGFGRCAGASEMVEVGKASEDEHAMRIVTHVNCALMEAIQRK</sequence>
<evidence type="ECO:0000313" key="3">
    <source>
        <dbReference type="Proteomes" id="UP000823749"/>
    </source>
</evidence>
<evidence type="ECO:0000313" key="2">
    <source>
        <dbReference type="EMBL" id="KAG5567659.1"/>
    </source>
</evidence>
<keyword evidence="3" id="KW-1185">Reference proteome</keyword>
<comment type="caution">
    <text evidence="2">The sequence shown here is derived from an EMBL/GenBank/DDBJ whole genome shotgun (WGS) entry which is preliminary data.</text>
</comment>
<proteinExistence type="predicted"/>
<evidence type="ECO:0000256" key="1">
    <source>
        <dbReference type="SAM" id="MobiDB-lite"/>
    </source>
</evidence>
<protein>
    <submittedName>
        <fullName evidence="2">Uncharacterized protein</fullName>
    </submittedName>
</protein>
<organism evidence="2 3">
    <name type="scientific">Rhododendron griersonianum</name>
    <dbReference type="NCBI Taxonomy" id="479676"/>
    <lineage>
        <taxon>Eukaryota</taxon>
        <taxon>Viridiplantae</taxon>
        <taxon>Streptophyta</taxon>
        <taxon>Embryophyta</taxon>
        <taxon>Tracheophyta</taxon>
        <taxon>Spermatophyta</taxon>
        <taxon>Magnoliopsida</taxon>
        <taxon>eudicotyledons</taxon>
        <taxon>Gunneridae</taxon>
        <taxon>Pentapetalae</taxon>
        <taxon>asterids</taxon>
        <taxon>Ericales</taxon>
        <taxon>Ericaceae</taxon>
        <taxon>Ericoideae</taxon>
        <taxon>Rhodoreae</taxon>
        <taxon>Rhododendron</taxon>
    </lineage>
</organism>
<feature type="compositionally biased region" description="Gly residues" evidence="1">
    <location>
        <begin position="57"/>
        <end position="76"/>
    </location>
</feature>
<reference evidence="2" key="1">
    <citation type="submission" date="2020-08" db="EMBL/GenBank/DDBJ databases">
        <title>Plant Genome Project.</title>
        <authorList>
            <person name="Zhang R.-G."/>
        </authorList>
    </citation>
    <scope>NUCLEOTIDE SEQUENCE</scope>
    <source>
        <strain evidence="2">WSP0</strain>
        <tissue evidence="2">Leaf</tissue>
    </source>
</reference>
<feature type="compositionally biased region" description="Basic and acidic residues" evidence="1">
    <location>
        <begin position="92"/>
        <end position="102"/>
    </location>
</feature>
<gene>
    <name evidence="2" type="ORF">RHGRI_003005</name>
</gene>
<dbReference type="AlphaFoldDB" id="A0AAV6LT18"/>
<dbReference type="Proteomes" id="UP000823749">
    <property type="component" value="Chromosome 1"/>
</dbReference>
<name>A0AAV6LT18_9ERIC</name>
<accession>A0AAV6LT18</accession>
<dbReference type="EMBL" id="JACTNZ010000001">
    <property type="protein sequence ID" value="KAG5567659.1"/>
    <property type="molecule type" value="Genomic_DNA"/>
</dbReference>
<feature type="region of interest" description="Disordered" evidence="1">
    <location>
        <begin position="15"/>
        <end position="104"/>
    </location>
</feature>